<protein>
    <submittedName>
        <fullName evidence="1">Uncharacterized protein</fullName>
    </submittedName>
</protein>
<dbReference type="Proteomes" id="UP001054837">
    <property type="component" value="Unassembled WGS sequence"/>
</dbReference>
<evidence type="ECO:0000313" key="2">
    <source>
        <dbReference type="Proteomes" id="UP001054837"/>
    </source>
</evidence>
<organism evidence="1 2">
    <name type="scientific">Caerostris darwini</name>
    <dbReference type="NCBI Taxonomy" id="1538125"/>
    <lineage>
        <taxon>Eukaryota</taxon>
        <taxon>Metazoa</taxon>
        <taxon>Ecdysozoa</taxon>
        <taxon>Arthropoda</taxon>
        <taxon>Chelicerata</taxon>
        <taxon>Arachnida</taxon>
        <taxon>Araneae</taxon>
        <taxon>Araneomorphae</taxon>
        <taxon>Entelegynae</taxon>
        <taxon>Araneoidea</taxon>
        <taxon>Araneidae</taxon>
        <taxon>Caerostris</taxon>
    </lineage>
</organism>
<comment type="caution">
    <text evidence="1">The sequence shown here is derived from an EMBL/GenBank/DDBJ whole genome shotgun (WGS) entry which is preliminary data.</text>
</comment>
<proteinExistence type="predicted"/>
<gene>
    <name evidence="1" type="ORF">CDAR_103291</name>
</gene>
<dbReference type="EMBL" id="BPLQ01012349">
    <property type="protein sequence ID" value="GIY64689.1"/>
    <property type="molecule type" value="Genomic_DNA"/>
</dbReference>
<sequence>MEKVEKSRERIQQKLLKVAGGIKIRKKEKKREKKRKPVLTGRVGTAGVFEQDNEANLPLIFRTSNYIRASLAFHVTVYYYSPPFWGKRISVPPTFVAGKRSGRITRALCPGGVCLSSERGPLPRQPDGSTRVLWVTPTSN</sequence>
<accession>A0AAV4V3Y2</accession>
<reference evidence="1 2" key="1">
    <citation type="submission" date="2021-06" db="EMBL/GenBank/DDBJ databases">
        <title>Caerostris darwini draft genome.</title>
        <authorList>
            <person name="Kono N."/>
            <person name="Arakawa K."/>
        </authorList>
    </citation>
    <scope>NUCLEOTIDE SEQUENCE [LARGE SCALE GENOMIC DNA]</scope>
</reference>
<keyword evidence="2" id="KW-1185">Reference proteome</keyword>
<dbReference type="AlphaFoldDB" id="A0AAV4V3Y2"/>
<name>A0AAV4V3Y2_9ARAC</name>
<evidence type="ECO:0000313" key="1">
    <source>
        <dbReference type="EMBL" id="GIY64689.1"/>
    </source>
</evidence>